<sequence length="117" mass="13507">MVFTLFPSLLAQLFLRGREDEERMEAYGFYHRLNGVLEHVARVGAITFDVVLLFQILDERAREHPVQLIEQGVQCYLKVEHVGRSQLTGRIGVPGGQTTENFKYFCQMRSYQARNDG</sequence>
<dbReference type="EMBL" id="HBUF01590218">
    <property type="protein sequence ID" value="CAG6773098.1"/>
    <property type="molecule type" value="Transcribed_RNA"/>
</dbReference>
<protein>
    <submittedName>
        <fullName evidence="1">Uncharacterized protein</fullName>
    </submittedName>
</protein>
<accession>A0A8D9F0E1</accession>
<dbReference type="EMBL" id="HBUF01590220">
    <property type="protein sequence ID" value="CAG6773108.1"/>
    <property type="molecule type" value="Transcribed_RNA"/>
</dbReference>
<evidence type="ECO:0000313" key="1">
    <source>
        <dbReference type="EMBL" id="CAG6773098.1"/>
    </source>
</evidence>
<dbReference type="EMBL" id="HBUF01355399">
    <property type="protein sequence ID" value="CAG6717074.1"/>
    <property type="molecule type" value="Transcribed_RNA"/>
</dbReference>
<proteinExistence type="predicted"/>
<reference evidence="1" key="1">
    <citation type="submission" date="2021-05" db="EMBL/GenBank/DDBJ databases">
        <authorList>
            <person name="Alioto T."/>
            <person name="Alioto T."/>
            <person name="Gomez Garrido J."/>
        </authorList>
    </citation>
    <scope>NUCLEOTIDE SEQUENCE</scope>
</reference>
<dbReference type="AlphaFoldDB" id="A0A8D9F0E1"/>
<dbReference type="EMBL" id="HBUF01355398">
    <property type="protein sequence ID" value="CAG6717070.1"/>
    <property type="molecule type" value="Transcribed_RNA"/>
</dbReference>
<organism evidence="1">
    <name type="scientific">Cacopsylla melanoneura</name>
    <dbReference type="NCBI Taxonomy" id="428564"/>
    <lineage>
        <taxon>Eukaryota</taxon>
        <taxon>Metazoa</taxon>
        <taxon>Ecdysozoa</taxon>
        <taxon>Arthropoda</taxon>
        <taxon>Hexapoda</taxon>
        <taxon>Insecta</taxon>
        <taxon>Pterygota</taxon>
        <taxon>Neoptera</taxon>
        <taxon>Paraneoptera</taxon>
        <taxon>Hemiptera</taxon>
        <taxon>Sternorrhyncha</taxon>
        <taxon>Psylloidea</taxon>
        <taxon>Psyllidae</taxon>
        <taxon>Psyllinae</taxon>
        <taxon>Cacopsylla</taxon>
    </lineage>
</organism>
<name>A0A8D9F0E1_9HEMI</name>
<dbReference type="EMBL" id="HBUF01590219">
    <property type="protein sequence ID" value="CAG6773103.1"/>
    <property type="molecule type" value="Transcribed_RNA"/>
</dbReference>